<evidence type="ECO:0000313" key="2">
    <source>
        <dbReference type="Proteomes" id="UP000622552"/>
    </source>
</evidence>
<organism evidence="1 2">
    <name type="scientific">Longispora fulva</name>
    <dbReference type="NCBI Taxonomy" id="619741"/>
    <lineage>
        <taxon>Bacteria</taxon>
        <taxon>Bacillati</taxon>
        <taxon>Actinomycetota</taxon>
        <taxon>Actinomycetes</taxon>
        <taxon>Micromonosporales</taxon>
        <taxon>Micromonosporaceae</taxon>
        <taxon>Longispora</taxon>
    </lineage>
</organism>
<gene>
    <name evidence="1" type="ORF">IW245_000687</name>
</gene>
<dbReference type="EMBL" id="JADOUF010000001">
    <property type="protein sequence ID" value="MBG6134493.1"/>
    <property type="molecule type" value="Genomic_DNA"/>
</dbReference>
<evidence type="ECO:0000313" key="1">
    <source>
        <dbReference type="EMBL" id="MBG6134493.1"/>
    </source>
</evidence>
<name>A0A8J7G6B3_9ACTN</name>
<accession>A0A8J7G6B3</accession>
<keyword evidence="2" id="KW-1185">Reference proteome</keyword>
<dbReference type="Proteomes" id="UP000622552">
    <property type="component" value="Unassembled WGS sequence"/>
</dbReference>
<sequence>MGTFGVGLFDSDGAQDLLDDLAALSSAERVLAVTSTLSGVVTGSLTWNREVFPDEVVALAGLVAASLPGGRSLKGKAKTSLPTPGPDLIGMAVEALALASDFWMRAWVHAADAAEARENLNDLRRVLLAPA</sequence>
<dbReference type="Pfam" id="PF14078">
    <property type="entry name" value="DUF4259"/>
    <property type="match status" value="1"/>
</dbReference>
<dbReference type="AlphaFoldDB" id="A0A8J7G6B3"/>
<proteinExistence type="predicted"/>
<reference evidence="1" key="1">
    <citation type="submission" date="2020-11" db="EMBL/GenBank/DDBJ databases">
        <title>Sequencing the genomes of 1000 actinobacteria strains.</title>
        <authorList>
            <person name="Klenk H.-P."/>
        </authorList>
    </citation>
    <scope>NUCLEOTIDE SEQUENCE</scope>
    <source>
        <strain evidence="1">DSM 45356</strain>
    </source>
</reference>
<comment type="caution">
    <text evidence="1">The sequence shown here is derived from an EMBL/GenBank/DDBJ whole genome shotgun (WGS) entry which is preliminary data.</text>
</comment>
<dbReference type="RefSeq" id="WP_197001730.1">
    <property type="nucleotide sequence ID" value="NZ_JADOUF010000001.1"/>
</dbReference>
<protein>
    <submittedName>
        <fullName evidence="1">Uncharacterized protein</fullName>
    </submittedName>
</protein>
<dbReference type="InterPro" id="IPR025355">
    <property type="entry name" value="DUF4259"/>
</dbReference>